<feature type="signal peptide" evidence="1">
    <location>
        <begin position="1"/>
        <end position="25"/>
    </location>
</feature>
<name>A0ABM8UEQ6_9GAMM</name>
<evidence type="ECO:0000313" key="3">
    <source>
        <dbReference type="Proteomes" id="UP000680116"/>
    </source>
</evidence>
<dbReference type="PROSITE" id="PS51257">
    <property type="entry name" value="PROKAR_LIPOPROTEIN"/>
    <property type="match status" value="1"/>
</dbReference>
<evidence type="ECO:0000313" key="2">
    <source>
        <dbReference type="EMBL" id="CAG4972058.1"/>
    </source>
</evidence>
<keyword evidence="1" id="KW-0732">Signal</keyword>
<dbReference type="Proteomes" id="UP000680116">
    <property type="component" value="Chromosome"/>
</dbReference>
<gene>
    <name evidence="2" type="ORF">LYB30171_01117</name>
</gene>
<dbReference type="EMBL" id="OU015430">
    <property type="protein sequence ID" value="CAG4972058.1"/>
    <property type="molecule type" value="Genomic_DNA"/>
</dbReference>
<keyword evidence="3" id="KW-1185">Reference proteome</keyword>
<reference evidence="2 3" key="1">
    <citation type="submission" date="2021-04" db="EMBL/GenBank/DDBJ databases">
        <authorList>
            <person name="Rodrigo-Torres L."/>
            <person name="Arahal R. D."/>
            <person name="Lucena T."/>
        </authorList>
    </citation>
    <scope>NUCLEOTIDE SEQUENCE [LARGE SCALE GENOMIC DNA]</scope>
    <source>
        <strain evidence="2 3">CECT 30171</strain>
    </source>
</reference>
<protein>
    <recommendedName>
        <fullName evidence="4">DUF5666 domain-containing protein</fullName>
    </recommendedName>
</protein>
<proteinExistence type="predicted"/>
<accession>A0ABM8UEQ6</accession>
<sequence>MRHMSSLFFPMACALALAGCTTAPAGDPAGADAPDAGALTIEGTVASIDTQPWAYDGNAVVRVDVAGRGAVPVELPARWNLCQAGPVDVEALAVGMRVQAVGAPTAEGGLVVCQDPSHRLVPAG</sequence>
<evidence type="ECO:0000256" key="1">
    <source>
        <dbReference type="SAM" id="SignalP"/>
    </source>
</evidence>
<organism evidence="2 3">
    <name type="scientific">Novilysobacter luteus</name>
    <dbReference type="NCBI Taxonomy" id="2822368"/>
    <lineage>
        <taxon>Bacteria</taxon>
        <taxon>Pseudomonadati</taxon>
        <taxon>Pseudomonadota</taxon>
        <taxon>Gammaproteobacteria</taxon>
        <taxon>Lysobacterales</taxon>
        <taxon>Lysobacteraceae</taxon>
        <taxon>Novilysobacter</taxon>
    </lineage>
</organism>
<evidence type="ECO:0008006" key="4">
    <source>
        <dbReference type="Google" id="ProtNLM"/>
    </source>
</evidence>
<feature type="chain" id="PRO_5047394424" description="DUF5666 domain-containing protein" evidence="1">
    <location>
        <begin position="26"/>
        <end position="124"/>
    </location>
</feature>